<evidence type="ECO:0000259" key="1">
    <source>
        <dbReference type="PROSITE" id="PS50878"/>
    </source>
</evidence>
<dbReference type="GO" id="GO:0071897">
    <property type="term" value="P:DNA biosynthetic process"/>
    <property type="evidence" value="ECO:0007669"/>
    <property type="project" value="UniProtKB-ARBA"/>
</dbReference>
<dbReference type="InterPro" id="IPR043502">
    <property type="entry name" value="DNA/RNA_pol_sf"/>
</dbReference>
<dbReference type="AlphaFoldDB" id="Q8SY74"/>
<reference evidence="2" key="1">
    <citation type="submission" date="2001-12" db="EMBL/GenBank/DDBJ databases">
        <authorList>
            <person name="Stapleton M."/>
            <person name="Brokstein P."/>
            <person name="Hong L."/>
            <person name="Agbayani A."/>
            <person name="Carlson J."/>
            <person name="Champe M."/>
            <person name="Chavez C."/>
            <person name="Dorsett V."/>
            <person name="Dresnek D."/>
            <person name="Farfan D."/>
            <person name="Frise E."/>
            <person name="George R."/>
            <person name="Gonzalez M."/>
            <person name="Guarin H."/>
            <person name="Kronmiller B."/>
            <person name="Li P."/>
            <person name="Liao G."/>
            <person name="Miranda A."/>
            <person name="Mungall C.J."/>
            <person name="Nunoo J."/>
            <person name="Pacleb J."/>
            <person name="Paragas V."/>
            <person name="Park S."/>
            <person name="Patel S."/>
            <person name="Phouanenavong S."/>
            <person name="Wan K."/>
            <person name="Yu C."/>
            <person name="Lewis S.E."/>
            <person name="Rubin G.M."/>
            <person name="Celniker S."/>
        </authorList>
    </citation>
    <scope>NUCLEOTIDE SEQUENCE</scope>
    <source>
        <strain evidence="2">Berkeley</strain>
    </source>
</reference>
<accession>Q8SY74</accession>
<feature type="domain" description="Reverse transcriptase" evidence="1">
    <location>
        <begin position="1"/>
        <end position="148"/>
    </location>
</feature>
<name>Q8SY74_DROME</name>
<protein>
    <submittedName>
        <fullName evidence="2">RH47344p</fullName>
    </submittedName>
</protein>
<dbReference type="InterPro" id="IPR000477">
    <property type="entry name" value="RT_dom"/>
</dbReference>
<dbReference type="Pfam" id="PF00078">
    <property type="entry name" value="RVT_1"/>
    <property type="match status" value="1"/>
</dbReference>
<dbReference type="PANTHER" id="PTHR33332">
    <property type="entry name" value="REVERSE TRANSCRIPTASE DOMAIN-CONTAINING PROTEIN"/>
    <property type="match status" value="1"/>
</dbReference>
<organism evidence="2">
    <name type="scientific">Drosophila melanogaster</name>
    <name type="common">Fruit fly</name>
    <dbReference type="NCBI Taxonomy" id="7227"/>
    <lineage>
        <taxon>Eukaryota</taxon>
        <taxon>Metazoa</taxon>
        <taxon>Ecdysozoa</taxon>
        <taxon>Arthropoda</taxon>
        <taxon>Hexapoda</taxon>
        <taxon>Insecta</taxon>
        <taxon>Pterygota</taxon>
        <taxon>Neoptera</taxon>
        <taxon>Endopterygota</taxon>
        <taxon>Diptera</taxon>
        <taxon>Brachycera</taxon>
        <taxon>Muscomorpha</taxon>
        <taxon>Ephydroidea</taxon>
        <taxon>Drosophilidae</taxon>
        <taxon>Drosophila</taxon>
        <taxon>Sophophora</taxon>
    </lineage>
</organism>
<proteinExistence type="evidence at transcript level"/>
<dbReference type="SUPFAM" id="SSF56672">
    <property type="entry name" value="DNA/RNA polymerases"/>
    <property type="match status" value="1"/>
</dbReference>
<dbReference type="EMBL" id="AY071740">
    <property type="protein sequence ID" value="AAL49362.1"/>
    <property type="molecule type" value="mRNA"/>
</dbReference>
<sequence>MVTLDIRNDFNTANFSDPAYLVRFIRSYSSNRVLPCESSEGVFRHQVTGGVPQGSVLGPLLWNTMYDGILRLPLVGRSEIVGFADDVALLVVDKYPGKAEEMCNRNIRAIEHWLSSMGLELAPEKTKAVLISSRKAVETATVEVGGTLVSSSRAIKYLEVMIDTRLSFREHLAYASSKATEVKA</sequence>
<dbReference type="PROSITE" id="PS50878">
    <property type="entry name" value="RT_POL"/>
    <property type="match status" value="1"/>
</dbReference>
<evidence type="ECO:0000313" key="2">
    <source>
        <dbReference type="EMBL" id="AAL49362.1"/>
    </source>
</evidence>